<dbReference type="KEGG" id="vg:36842227"/>
<dbReference type="GeneID" id="36842227"/>
<name>A0A2U7UCN0_9VIRU</name>
<feature type="compositionally biased region" description="Basic and acidic residues" evidence="1">
    <location>
        <begin position="76"/>
        <end position="103"/>
    </location>
</feature>
<evidence type="ECO:0000256" key="1">
    <source>
        <dbReference type="SAM" id="MobiDB-lite"/>
    </source>
</evidence>
<proteinExistence type="predicted"/>
<feature type="region of interest" description="Disordered" evidence="1">
    <location>
        <begin position="63"/>
        <end position="116"/>
    </location>
</feature>
<feature type="compositionally biased region" description="Polar residues" evidence="1">
    <location>
        <begin position="105"/>
        <end position="116"/>
    </location>
</feature>
<sequence>MRSTPGRARWWGSHSCEASAWRQADQEQKKEEATIGGFCFLYKKRAAKTAAAGDRRICDSLLTGKKGKKRRRGRERRRERALTADRKGRREKRQRGMCDDVHGRATSQQRTRNAQAAQMYLDCASEARAQQRAADTTPGPVRAWERLAGRESQATAARRREAARQEADCAKRASAIWSSRSLPPKGRVAAVGSCPDAATKNAHRSARYGELVARINRGRVKPDLDPLLVERYPWCVDRYLNEEEEEEALAQRVGLDDRLWRVFTGADDPTTSGIKTWTEFDVSTCLAEHRWRDHMSGVHPMGAHAPSS</sequence>
<dbReference type="Proteomes" id="UP000249287">
    <property type="component" value="Segment"/>
</dbReference>
<dbReference type="EMBL" id="MG011690">
    <property type="protein sequence ID" value="AVK76196.1"/>
    <property type="molecule type" value="Genomic_DNA"/>
</dbReference>
<protein>
    <submittedName>
        <fullName evidence="2">Uncharacterized protein</fullName>
    </submittedName>
</protein>
<evidence type="ECO:0000313" key="2">
    <source>
        <dbReference type="EMBL" id="AVK76196.1"/>
    </source>
</evidence>
<gene>
    <name evidence="2" type="ORF">pneo_cds_589</name>
</gene>
<accession>A0A2U7UCN0</accession>
<reference evidence="2" key="1">
    <citation type="journal article" date="2018" name="Nat. Commun.">
        <title>Diversity and evolution of the emerging Pandoraviridae family.</title>
        <authorList>
            <person name="Legendre M."/>
            <person name="Fabre E."/>
            <person name="Poirot O."/>
            <person name="Jeudy S."/>
            <person name="Lartigue A."/>
            <person name="Alempic J.M."/>
            <person name="Beucher L."/>
            <person name="Philippe N."/>
            <person name="Bertaux L."/>
            <person name="Christo-Foroux E."/>
            <person name="Labadie K."/>
            <person name="Coute Y."/>
            <person name="Abergel C."/>
            <person name="Claverie J.M."/>
        </authorList>
    </citation>
    <scope>NUCLEOTIDE SEQUENCE [LARGE SCALE GENOMIC DNA]</scope>
    <source>
        <strain evidence="2">Neocaledonia</strain>
    </source>
</reference>
<organism evidence="2">
    <name type="scientific">Pandoravirus neocaledonia</name>
    <dbReference type="NCBI Taxonomy" id="2107708"/>
    <lineage>
        <taxon>Viruses</taxon>
        <taxon>Pandoravirus</taxon>
    </lineage>
</organism>
<dbReference type="RefSeq" id="YP_009482199.1">
    <property type="nucleotide sequence ID" value="NC_037666.1"/>
</dbReference>
<feature type="compositionally biased region" description="Basic residues" evidence="1">
    <location>
        <begin position="65"/>
        <end position="75"/>
    </location>
</feature>